<organism evidence="1 2">
    <name type="scientific">Candidatus Fimimonas merdipullorum</name>
    <dbReference type="NCBI Taxonomy" id="2840822"/>
    <lineage>
        <taxon>Bacteria</taxon>
        <taxon>Pseudomonadati</taxon>
        <taxon>Myxococcota</taxon>
        <taxon>Myxococcia</taxon>
        <taxon>Myxococcales</taxon>
        <taxon>Cystobacterineae</taxon>
        <taxon>Myxococcaceae</taxon>
        <taxon>Myxococcaceae incertae sedis</taxon>
        <taxon>Candidatus Fimimonas</taxon>
    </lineage>
</organism>
<protein>
    <submittedName>
        <fullName evidence="1">Leucine-rich repeat domain-containing protein</fullName>
    </submittedName>
</protein>
<dbReference type="InterPro" id="IPR053139">
    <property type="entry name" value="Surface_bspA-like"/>
</dbReference>
<reference evidence="1" key="2">
    <citation type="journal article" date="2021" name="PeerJ">
        <title>Extensive microbial diversity within the chicken gut microbiome revealed by metagenomics and culture.</title>
        <authorList>
            <person name="Gilroy R."/>
            <person name="Ravi A."/>
            <person name="Getino M."/>
            <person name="Pursley I."/>
            <person name="Horton D.L."/>
            <person name="Alikhan N.F."/>
            <person name="Baker D."/>
            <person name="Gharbi K."/>
            <person name="Hall N."/>
            <person name="Watson M."/>
            <person name="Adriaenssens E.M."/>
            <person name="Foster-Nyarko E."/>
            <person name="Jarju S."/>
            <person name="Secka A."/>
            <person name="Antonio M."/>
            <person name="Oren A."/>
            <person name="Chaudhuri R.R."/>
            <person name="La Ragione R."/>
            <person name="Hildebrand F."/>
            <person name="Pallen M.J."/>
        </authorList>
    </citation>
    <scope>NUCLEOTIDE SEQUENCE</scope>
    <source>
        <strain evidence="1">ChiHjej12B11-7776</strain>
    </source>
</reference>
<dbReference type="Pfam" id="PF13306">
    <property type="entry name" value="LRR_5"/>
    <property type="match status" value="1"/>
</dbReference>
<evidence type="ECO:0000313" key="2">
    <source>
        <dbReference type="Proteomes" id="UP000886852"/>
    </source>
</evidence>
<sequence length="110" mass="11561">MSNGDGKSYSVTGIGTCTDTVIVIPSVYNNLPVTKIAEYAFSNDKIYSVTIPDSVTIIDRSAFTACRNLTSVTIGNGVTTIGDNAFNFCINLTSVTIGNGVTTIGSKAFY</sequence>
<dbReference type="InterPro" id="IPR032675">
    <property type="entry name" value="LRR_dom_sf"/>
</dbReference>
<dbReference type="InterPro" id="IPR026906">
    <property type="entry name" value="LRR_5"/>
</dbReference>
<dbReference type="PANTHER" id="PTHR45661:SF3">
    <property type="entry name" value="IG-LIKE DOMAIN-CONTAINING PROTEIN"/>
    <property type="match status" value="1"/>
</dbReference>
<accession>A0A9D1MWU4</accession>
<dbReference type="SUPFAM" id="SSF52058">
    <property type="entry name" value="L domain-like"/>
    <property type="match status" value="1"/>
</dbReference>
<gene>
    <name evidence="1" type="ORF">IAC72_02885</name>
</gene>
<feature type="non-terminal residue" evidence="1">
    <location>
        <position position="110"/>
    </location>
</feature>
<dbReference type="Gene3D" id="3.80.10.10">
    <property type="entry name" value="Ribonuclease Inhibitor"/>
    <property type="match status" value="1"/>
</dbReference>
<reference evidence="1" key="1">
    <citation type="submission" date="2020-10" db="EMBL/GenBank/DDBJ databases">
        <authorList>
            <person name="Gilroy R."/>
        </authorList>
    </citation>
    <scope>NUCLEOTIDE SEQUENCE</scope>
    <source>
        <strain evidence="1">ChiHjej12B11-7776</strain>
    </source>
</reference>
<proteinExistence type="predicted"/>
<dbReference type="PANTHER" id="PTHR45661">
    <property type="entry name" value="SURFACE ANTIGEN"/>
    <property type="match status" value="1"/>
</dbReference>
<comment type="caution">
    <text evidence="1">The sequence shown here is derived from an EMBL/GenBank/DDBJ whole genome shotgun (WGS) entry which is preliminary data.</text>
</comment>
<dbReference type="AlphaFoldDB" id="A0A9D1MWU4"/>
<name>A0A9D1MWU4_9BACT</name>
<evidence type="ECO:0000313" key="1">
    <source>
        <dbReference type="EMBL" id="HIU90944.1"/>
    </source>
</evidence>
<dbReference type="Proteomes" id="UP000886852">
    <property type="component" value="Unassembled WGS sequence"/>
</dbReference>
<dbReference type="EMBL" id="DVOC01000052">
    <property type="protein sequence ID" value="HIU90944.1"/>
    <property type="molecule type" value="Genomic_DNA"/>
</dbReference>